<dbReference type="InterPro" id="IPR058268">
    <property type="entry name" value="DUF7962"/>
</dbReference>
<dbReference type="Pfam" id="PF25907">
    <property type="entry name" value="DUF7962"/>
    <property type="match status" value="1"/>
</dbReference>
<proteinExistence type="predicted"/>
<dbReference type="GeneID" id="27312225"/>
<reference evidence="3 4" key="1">
    <citation type="submission" date="2015-01" db="EMBL/GenBank/DDBJ databases">
        <title>The Genome Sequence of Ochroconis gallopava CBS43764.</title>
        <authorList>
            <consortium name="The Broad Institute Genomics Platform"/>
            <person name="Cuomo C."/>
            <person name="de Hoog S."/>
            <person name="Gorbushina A."/>
            <person name="Stielow B."/>
            <person name="Teixiera M."/>
            <person name="Abouelleil A."/>
            <person name="Chapman S.B."/>
            <person name="Priest M."/>
            <person name="Young S.K."/>
            <person name="Wortman J."/>
            <person name="Nusbaum C."/>
            <person name="Birren B."/>
        </authorList>
    </citation>
    <scope>NUCLEOTIDE SEQUENCE [LARGE SCALE GENOMIC DNA]</scope>
    <source>
        <strain evidence="3 4">CBS 43764</strain>
    </source>
</reference>
<keyword evidence="4" id="KW-1185">Reference proteome</keyword>
<dbReference type="InterPro" id="IPR036282">
    <property type="entry name" value="Glutathione-S-Trfase_C_sf"/>
</dbReference>
<dbReference type="OrthoDB" id="202840at2759"/>
<dbReference type="InParanoid" id="A0A0D2ADH4"/>
<name>A0A0D2ADH4_9PEZI</name>
<dbReference type="HOGENOM" id="CLU_039745_0_0_1"/>
<dbReference type="Proteomes" id="UP000053259">
    <property type="component" value="Unassembled WGS sequence"/>
</dbReference>
<evidence type="ECO:0000259" key="2">
    <source>
        <dbReference type="Pfam" id="PF25907"/>
    </source>
</evidence>
<accession>A0A0D2ADH4</accession>
<gene>
    <name evidence="3" type="ORF">PV09_04252</name>
</gene>
<dbReference type="STRING" id="253628.A0A0D2ADH4"/>
<dbReference type="SUPFAM" id="SSF47616">
    <property type="entry name" value="GST C-terminal domain-like"/>
    <property type="match status" value="1"/>
</dbReference>
<evidence type="ECO:0000313" key="3">
    <source>
        <dbReference type="EMBL" id="KIW04495.1"/>
    </source>
</evidence>
<dbReference type="VEuPathDB" id="FungiDB:PV09_04252"/>
<sequence length="292" mass="33049">MPREVLAKLGVRYRRIPVMAIGKDIYCDSRMIISKLEKLYPENTLGASSPIEQAFEYLLENFINDAGPFLRAAQMIPPSLISPEFAKDRSEMTGRVFEAQGRERQRPEAMAHVRMYFNLFETKILADGRKFISGTDEPRLGDIHAAWNLDWAVGLAQLKQEGEKGDLFTREQYPKVFAWLDRYKAFVASVHEKDGRAETIGIEETVRKVLSSKYAEPEGDVDALDPLQLKKGQLVEMFPTDSGMNHHDKGELLSISADEVVVKSEVPGGKGHLRIHYPRTNFSIKPLQEGKL</sequence>
<dbReference type="Gene3D" id="3.40.30.110">
    <property type="match status" value="2"/>
</dbReference>
<feature type="domain" description="DUF7962" evidence="2">
    <location>
        <begin position="71"/>
        <end position="188"/>
    </location>
</feature>
<dbReference type="EMBL" id="KN847540">
    <property type="protein sequence ID" value="KIW04495.1"/>
    <property type="molecule type" value="Genomic_DNA"/>
</dbReference>
<dbReference type="InterPro" id="IPR004045">
    <property type="entry name" value="Glutathione_S-Trfase_N"/>
</dbReference>
<dbReference type="CDD" id="cd00299">
    <property type="entry name" value="GST_C_family"/>
    <property type="match status" value="1"/>
</dbReference>
<dbReference type="RefSeq" id="XP_016214364.1">
    <property type="nucleotide sequence ID" value="XM_016357572.1"/>
</dbReference>
<dbReference type="AlphaFoldDB" id="A0A0D2ADH4"/>
<evidence type="ECO:0000259" key="1">
    <source>
        <dbReference type="Pfam" id="PF13417"/>
    </source>
</evidence>
<organism evidence="3 4">
    <name type="scientific">Verruconis gallopava</name>
    <dbReference type="NCBI Taxonomy" id="253628"/>
    <lineage>
        <taxon>Eukaryota</taxon>
        <taxon>Fungi</taxon>
        <taxon>Dikarya</taxon>
        <taxon>Ascomycota</taxon>
        <taxon>Pezizomycotina</taxon>
        <taxon>Dothideomycetes</taxon>
        <taxon>Pleosporomycetidae</taxon>
        <taxon>Venturiales</taxon>
        <taxon>Sympoventuriaceae</taxon>
        <taxon>Verruconis</taxon>
    </lineage>
</organism>
<feature type="domain" description="GST N-terminal" evidence="1">
    <location>
        <begin position="5"/>
        <end position="43"/>
    </location>
</feature>
<evidence type="ECO:0008006" key="5">
    <source>
        <dbReference type="Google" id="ProtNLM"/>
    </source>
</evidence>
<protein>
    <recommendedName>
        <fullName evidence="5">GST C-terminal domain-containing protein</fullName>
    </recommendedName>
</protein>
<evidence type="ECO:0000313" key="4">
    <source>
        <dbReference type="Proteomes" id="UP000053259"/>
    </source>
</evidence>
<dbReference type="Pfam" id="PF13417">
    <property type="entry name" value="GST_N_3"/>
    <property type="match status" value="1"/>
</dbReference>